<evidence type="ECO:0008006" key="4">
    <source>
        <dbReference type="Google" id="ProtNLM"/>
    </source>
</evidence>
<keyword evidence="1" id="KW-1133">Transmembrane helix</keyword>
<comment type="caution">
    <text evidence="2">The sequence shown here is derived from an EMBL/GenBank/DDBJ whole genome shotgun (WGS) entry which is preliminary data.</text>
</comment>
<dbReference type="Pfam" id="PF11222">
    <property type="entry name" value="DUF3017"/>
    <property type="match status" value="1"/>
</dbReference>
<feature type="transmembrane region" description="Helical" evidence="1">
    <location>
        <begin position="63"/>
        <end position="85"/>
    </location>
</feature>
<reference evidence="2 3" key="1">
    <citation type="journal article" date="2019" name="Int. J. Syst. Evol. Microbiol.">
        <title>The Global Catalogue of Microorganisms (GCM) 10K type strain sequencing project: providing services to taxonomists for standard genome sequencing and annotation.</title>
        <authorList>
            <consortium name="The Broad Institute Genomics Platform"/>
            <consortium name="The Broad Institute Genome Sequencing Center for Infectious Disease"/>
            <person name="Wu L."/>
            <person name="Ma J."/>
        </authorList>
    </citation>
    <scope>NUCLEOTIDE SEQUENCE [LARGE SCALE GENOMIC DNA]</scope>
    <source>
        <strain evidence="2 3">JCM 10671</strain>
    </source>
</reference>
<keyword evidence="1" id="KW-0812">Transmembrane</keyword>
<gene>
    <name evidence="2" type="ORF">GCM10009547_06120</name>
</gene>
<evidence type="ECO:0000256" key="1">
    <source>
        <dbReference type="SAM" id="Phobius"/>
    </source>
</evidence>
<name>A0ABN1G9P6_9ACTN</name>
<proteinExistence type="predicted"/>
<evidence type="ECO:0000313" key="3">
    <source>
        <dbReference type="Proteomes" id="UP001500957"/>
    </source>
</evidence>
<dbReference type="EMBL" id="BAAAHE010000006">
    <property type="protein sequence ID" value="GAA0606913.1"/>
    <property type="molecule type" value="Genomic_DNA"/>
</dbReference>
<feature type="transmembrane region" description="Helical" evidence="1">
    <location>
        <begin position="6"/>
        <end position="26"/>
    </location>
</feature>
<sequence>MRRVVAAEWPLVCVLAVCAAGVLVVLSEHFRRGTVLFAGGLVLAAGLRALLPSESAGLLVVRGRLVDVITLAALGLGVLLAALVVPPPA</sequence>
<keyword evidence="1" id="KW-0472">Membrane</keyword>
<protein>
    <recommendedName>
        <fullName evidence="4">DUF3017 domain-containing protein</fullName>
    </recommendedName>
</protein>
<evidence type="ECO:0000313" key="2">
    <source>
        <dbReference type="EMBL" id="GAA0606913.1"/>
    </source>
</evidence>
<accession>A0ABN1G9P6</accession>
<organism evidence="2 3">
    <name type="scientific">Sporichthya brevicatena</name>
    <dbReference type="NCBI Taxonomy" id="171442"/>
    <lineage>
        <taxon>Bacteria</taxon>
        <taxon>Bacillati</taxon>
        <taxon>Actinomycetota</taxon>
        <taxon>Actinomycetes</taxon>
        <taxon>Sporichthyales</taxon>
        <taxon>Sporichthyaceae</taxon>
        <taxon>Sporichthya</taxon>
    </lineage>
</organism>
<dbReference type="InterPro" id="IPR021385">
    <property type="entry name" value="DUF3017"/>
</dbReference>
<dbReference type="Proteomes" id="UP001500957">
    <property type="component" value="Unassembled WGS sequence"/>
</dbReference>
<feature type="transmembrane region" description="Helical" evidence="1">
    <location>
        <begin position="33"/>
        <end position="51"/>
    </location>
</feature>
<keyword evidence="3" id="KW-1185">Reference proteome</keyword>